<dbReference type="AlphaFoldDB" id="A0A014QDT4"/>
<evidence type="ECO:0000259" key="2">
    <source>
        <dbReference type="Pfam" id="PF13670"/>
    </source>
</evidence>
<keyword evidence="4" id="KW-1185">Reference proteome</keyword>
<dbReference type="EMBL" id="JBOK01000003">
    <property type="protein sequence ID" value="EXU81397.1"/>
    <property type="molecule type" value="Genomic_DNA"/>
</dbReference>
<dbReference type="Pfam" id="PF13670">
    <property type="entry name" value="PepSY_2"/>
    <property type="match status" value="1"/>
</dbReference>
<feature type="domain" description="PepSY" evidence="2">
    <location>
        <begin position="43"/>
        <end position="120"/>
    </location>
</feature>
<organism evidence="3 4">
    <name type="scientific">Comamonas aquatica DA1877</name>
    <dbReference type="NCBI Taxonomy" id="1457173"/>
    <lineage>
        <taxon>Bacteria</taxon>
        <taxon>Pseudomonadati</taxon>
        <taxon>Pseudomonadota</taxon>
        <taxon>Betaproteobacteria</taxon>
        <taxon>Burkholderiales</taxon>
        <taxon>Comamonadaceae</taxon>
        <taxon>Comamonas</taxon>
    </lineage>
</organism>
<dbReference type="STRING" id="225991.MA05_06745"/>
<feature type="chain" id="PRO_5001474937" description="PepSY domain-containing protein" evidence="1">
    <location>
        <begin position="41"/>
        <end position="124"/>
    </location>
</feature>
<sequence length="124" mass="13441">MLVLHHTHKEFFTMYTQQFATVRRLAAATLLAGLAAGAIAQTTASAPAAAPTAPAAQAVTTVPGPQLNIRQVYDRLEAAGYRDLREVEWSDGRYEVKARNAQGERVKLDVDGNTGAVLRSRVKH</sequence>
<dbReference type="Proteomes" id="UP000020766">
    <property type="component" value="Unassembled WGS sequence"/>
</dbReference>
<accession>A0A014QDT4</accession>
<evidence type="ECO:0000313" key="3">
    <source>
        <dbReference type="EMBL" id="EXU81397.1"/>
    </source>
</evidence>
<feature type="signal peptide" evidence="1">
    <location>
        <begin position="1"/>
        <end position="40"/>
    </location>
</feature>
<keyword evidence="1" id="KW-0732">Signal</keyword>
<reference evidence="3 4" key="1">
    <citation type="submission" date="2014-01" db="EMBL/GenBank/DDBJ databases">
        <title>Interspecies Systems Biology Uncovers Metabolites Affecting C. elegans Gene Expression and Life History Traits.</title>
        <authorList>
            <person name="Watson E."/>
            <person name="Macneil L.T."/>
            <person name="Ritter A.D."/>
            <person name="Yilmaz L.S."/>
            <person name="Rosebrock A.P."/>
            <person name="Caudy A.A."/>
            <person name="Walhout A.J."/>
        </authorList>
    </citation>
    <scope>NUCLEOTIDE SEQUENCE [LARGE SCALE GENOMIC DNA]</scope>
    <source>
        <strain evidence="3 4">DA1877</strain>
    </source>
</reference>
<dbReference type="PATRIC" id="fig|1457173.3.peg.807"/>
<evidence type="ECO:0000256" key="1">
    <source>
        <dbReference type="SAM" id="SignalP"/>
    </source>
</evidence>
<name>A0A014QDT4_9BURK</name>
<proteinExistence type="predicted"/>
<comment type="caution">
    <text evidence="3">The sequence shown here is derived from an EMBL/GenBank/DDBJ whole genome shotgun (WGS) entry which is preliminary data.</text>
</comment>
<gene>
    <name evidence="3" type="ORF">AX13_11380</name>
</gene>
<evidence type="ECO:0000313" key="4">
    <source>
        <dbReference type="Proteomes" id="UP000020766"/>
    </source>
</evidence>
<dbReference type="InterPro" id="IPR025711">
    <property type="entry name" value="PepSY"/>
</dbReference>
<protein>
    <recommendedName>
        <fullName evidence="2">PepSY domain-containing protein</fullName>
    </recommendedName>
</protein>